<feature type="compositionally biased region" description="Basic and acidic residues" evidence="1">
    <location>
        <begin position="1"/>
        <end position="15"/>
    </location>
</feature>
<dbReference type="GO" id="GO:0009288">
    <property type="term" value="C:bacterial-type flagellum"/>
    <property type="evidence" value="ECO:0007669"/>
    <property type="project" value="InterPro"/>
</dbReference>
<dbReference type="InterPro" id="IPR007439">
    <property type="entry name" value="Chemotax_Pase_CheZ"/>
</dbReference>
<dbReference type="AlphaFoldDB" id="A0A9J7AWK9"/>
<evidence type="ECO:0000256" key="1">
    <source>
        <dbReference type="SAM" id="MobiDB-lite"/>
    </source>
</evidence>
<evidence type="ECO:0000313" key="3">
    <source>
        <dbReference type="Proteomes" id="UP001060336"/>
    </source>
</evidence>
<gene>
    <name evidence="2" type="ORF">NUH88_08620</name>
</gene>
<dbReference type="SUPFAM" id="SSF75708">
    <property type="entry name" value="Chemotaxis phosphatase CheZ"/>
    <property type="match status" value="1"/>
</dbReference>
<dbReference type="GO" id="GO:0050920">
    <property type="term" value="P:regulation of chemotaxis"/>
    <property type="evidence" value="ECO:0007669"/>
    <property type="project" value="InterPro"/>
</dbReference>
<protein>
    <submittedName>
        <fullName evidence="2">Protein phosphatase CheZ</fullName>
    </submittedName>
</protein>
<organism evidence="2 3">
    <name type="scientific">Nisaea acidiphila</name>
    <dbReference type="NCBI Taxonomy" id="1862145"/>
    <lineage>
        <taxon>Bacteria</taxon>
        <taxon>Pseudomonadati</taxon>
        <taxon>Pseudomonadota</taxon>
        <taxon>Alphaproteobacteria</taxon>
        <taxon>Rhodospirillales</taxon>
        <taxon>Thalassobaculaceae</taxon>
        <taxon>Nisaea</taxon>
    </lineage>
</organism>
<proteinExistence type="predicted"/>
<feature type="region of interest" description="Disordered" evidence="1">
    <location>
        <begin position="233"/>
        <end position="268"/>
    </location>
</feature>
<dbReference type="KEGG" id="naci:NUH88_08620"/>
<dbReference type="GO" id="GO:0003824">
    <property type="term" value="F:catalytic activity"/>
    <property type="evidence" value="ECO:0007669"/>
    <property type="project" value="InterPro"/>
</dbReference>
<dbReference type="Proteomes" id="UP001060336">
    <property type="component" value="Chromosome"/>
</dbReference>
<name>A0A9J7AWK9_9PROT</name>
<dbReference type="Pfam" id="PF04344">
    <property type="entry name" value="CheZ"/>
    <property type="match status" value="1"/>
</dbReference>
<feature type="compositionally biased region" description="Acidic residues" evidence="1">
    <location>
        <begin position="236"/>
        <end position="247"/>
    </location>
</feature>
<keyword evidence="3" id="KW-1185">Reference proteome</keyword>
<sequence>MGDAKGKLFSVERRAQQRGGSSGPVITPKAVAPGLSSTAFEEALLAEVSSLRTELSEIRKAIGMTGVTVPVTETPAVEETVAEAAPVDESDVDHDLRIEIAQMVRSIGRAKSQIAAIKHPMSAEDQMQTASLQLDTIVQTTENATNEIMSSVDSIEGTLKQIHGFTLDDPEVQQLIDQASNQLISIIEACSFQDLTGQRINQVVKTLRFIESRILAMIDIWGGLEAFKDLPIPKEEGEEEAGEEDDLLNGPALGSAGLSQEDIDALFD</sequence>
<dbReference type="EMBL" id="CP102480">
    <property type="protein sequence ID" value="UUX51751.1"/>
    <property type="molecule type" value="Genomic_DNA"/>
</dbReference>
<evidence type="ECO:0000313" key="2">
    <source>
        <dbReference type="EMBL" id="UUX51751.1"/>
    </source>
</evidence>
<reference evidence="2" key="1">
    <citation type="submission" date="2022-08" db="EMBL/GenBank/DDBJ databases">
        <title>Nisaea acidiphila sp. nov., isolated from a marine algal debris and emended description of the genus Nisaea Urios et al. 2008.</title>
        <authorList>
            <person name="Kwon K."/>
        </authorList>
    </citation>
    <scope>NUCLEOTIDE SEQUENCE</scope>
    <source>
        <strain evidence="2">MEBiC11861</strain>
    </source>
</reference>
<dbReference type="RefSeq" id="WP_257771420.1">
    <property type="nucleotide sequence ID" value="NZ_CP102480.1"/>
</dbReference>
<dbReference type="Gene3D" id="1.10.287.500">
    <property type="entry name" value="Helix hairpin bin"/>
    <property type="match status" value="2"/>
</dbReference>
<feature type="region of interest" description="Disordered" evidence="1">
    <location>
        <begin position="1"/>
        <end position="28"/>
    </location>
</feature>
<accession>A0A9J7AWK9</accession>